<organism evidence="3 4">
    <name type="scientific">Trinickia soli</name>
    <dbReference type="NCBI Taxonomy" id="380675"/>
    <lineage>
        <taxon>Bacteria</taxon>
        <taxon>Pseudomonadati</taxon>
        <taxon>Pseudomonadota</taxon>
        <taxon>Betaproteobacteria</taxon>
        <taxon>Burkholderiales</taxon>
        <taxon>Burkholderiaceae</taxon>
        <taxon>Trinickia</taxon>
    </lineage>
</organism>
<reference evidence="3 4" key="1">
    <citation type="submission" date="2018-01" db="EMBL/GenBank/DDBJ databases">
        <title>Whole genome analyses suggest that Burkholderia sensu lato contains two further novel genera in the rhizoxinica-symbiotica group Mycetohabitans gen. nov., and Trinickia gen. nov.: implications for the evolution of diazotrophy and nodulation in the Burkholderiaceae.</title>
        <authorList>
            <person name="Estrada-de los Santos P."/>
            <person name="Palmer M."/>
            <person name="Chavez-Ramirez B."/>
            <person name="Beukes C."/>
            <person name="Steenkamp E.T."/>
            <person name="Hirsch A.M."/>
            <person name="Manyaka P."/>
            <person name="Maluk M."/>
            <person name="Lafos M."/>
            <person name="Crook M."/>
            <person name="Gross E."/>
            <person name="Simon M.F."/>
            <person name="Bueno dos Reis Junior F."/>
            <person name="Poole P.S."/>
            <person name="Venter S.N."/>
            <person name="James E.K."/>
        </authorList>
    </citation>
    <scope>NUCLEOTIDE SEQUENCE [LARGE SCALE GENOMIC DNA]</scope>
    <source>
        <strain evidence="3 4">GP25-8</strain>
    </source>
</reference>
<dbReference type="Gene3D" id="3.90.550.10">
    <property type="entry name" value="Spore Coat Polysaccharide Biosynthesis Protein SpsA, Chain A"/>
    <property type="match status" value="1"/>
</dbReference>
<evidence type="ECO:0000313" key="3">
    <source>
        <dbReference type="EMBL" id="PMS24340.1"/>
    </source>
</evidence>
<dbReference type="GO" id="GO:0016779">
    <property type="term" value="F:nucleotidyltransferase activity"/>
    <property type="evidence" value="ECO:0007669"/>
    <property type="project" value="UniProtKB-ARBA"/>
</dbReference>
<keyword evidence="4" id="KW-1185">Reference proteome</keyword>
<dbReference type="Pfam" id="PF12804">
    <property type="entry name" value="NTP_transf_3"/>
    <property type="match status" value="1"/>
</dbReference>
<dbReference type="PANTHER" id="PTHR43777:SF1">
    <property type="entry name" value="MOLYBDENUM COFACTOR CYTIDYLYLTRANSFERASE"/>
    <property type="match status" value="1"/>
</dbReference>
<dbReference type="InterPro" id="IPR029044">
    <property type="entry name" value="Nucleotide-diphossugar_trans"/>
</dbReference>
<dbReference type="CDD" id="cd04182">
    <property type="entry name" value="GT_2_like_f"/>
    <property type="match status" value="1"/>
</dbReference>
<evidence type="ECO:0000256" key="1">
    <source>
        <dbReference type="ARBA" id="ARBA00022842"/>
    </source>
</evidence>
<dbReference type="RefSeq" id="WP_102610391.1">
    <property type="nucleotide sequence ID" value="NZ_CADIKD010000007.1"/>
</dbReference>
<proteinExistence type="predicted"/>
<dbReference type="SUPFAM" id="SSF53448">
    <property type="entry name" value="Nucleotide-diphospho-sugar transferases"/>
    <property type="match status" value="1"/>
</dbReference>
<comment type="caution">
    <text evidence="3">The sequence shown here is derived from an EMBL/GenBank/DDBJ whole genome shotgun (WGS) entry which is preliminary data.</text>
</comment>
<name>A0A2N7W4M7_9BURK</name>
<evidence type="ECO:0000313" key="4">
    <source>
        <dbReference type="Proteomes" id="UP000235347"/>
    </source>
</evidence>
<sequence>MTYASSATALLLAAGRGTRFDPAGLQNKLLAPLADGTPVACAAAHALLATIAHVTAVVRPGAEALAHALNEAGCDVVFSTDAERGMGASLAAGVRATADAEGWIIALADMPWVDPSTIEALARRVDAGASIVAPIYRGRRGHPVGFGAMHRDALASLDGDIGARRLLEANEVETIEVEDAGILADVDTYADLHRTR</sequence>
<dbReference type="AlphaFoldDB" id="A0A2N7W4M7"/>
<evidence type="ECO:0000259" key="2">
    <source>
        <dbReference type="Pfam" id="PF12804"/>
    </source>
</evidence>
<gene>
    <name evidence="3" type="ORF">C0Z19_13780</name>
</gene>
<feature type="domain" description="MobA-like NTP transferase" evidence="2">
    <location>
        <begin position="9"/>
        <end position="170"/>
    </location>
</feature>
<dbReference type="EMBL" id="PNYB01000010">
    <property type="protein sequence ID" value="PMS24340.1"/>
    <property type="molecule type" value="Genomic_DNA"/>
</dbReference>
<accession>A0A2N7W4M7</accession>
<keyword evidence="1" id="KW-0460">Magnesium</keyword>
<dbReference type="PANTHER" id="PTHR43777">
    <property type="entry name" value="MOLYBDENUM COFACTOR CYTIDYLYLTRANSFERASE"/>
    <property type="match status" value="1"/>
</dbReference>
<protein>
    <submittedName>
        <fullName evidence="3">Molybdopterin-guanine dinucleotide biosynthesis protein MobA</fullName>
    </submittedName>
</protein>
<dbReference type="Proteomes" id="UP000235347">
    <property type="component" value="Unassembled WGS sequence"/>
</dbReference>
<dbReference type="InterPro" id="IPR025877">
    <property type="entry name" value="MobA-like_NTP_Trfase"/>
</dbReference>